<gene>
    <name evidence="1" type="ORF">ACFOW9_14500</name>
</gene>
<comment type="caution">
    <text evidence="1">The sequence shown here is derived from an EMBL/GenBank/DDBJ whole genome shotgun (WGS) entry which is preliminary data.</text>
</comment>
<accession>A0ABV8R310</accession>
<sequence length="299" mass="33140">MSNFLRGLKAATESPALIAVTGKYHGLGNRVRVVLGCRTLAQAEGRSFAYTWPTGPTFGARLDQLWEFDAPVVPLPVSRLLALRSPYVNHSLDWLDADARTQRLWQIRTPHAIVLPTNLPSWETELRKLTPTKEVIRLIESAANDGPSVHRGYVGVMIRTKSNAHALTLKHSPLEWYLERMSQLRVMWPDVPFYVCADTPEAFLRAQQAFSGCFGTEDKGKYNSLSALRASVADLYMLAGSSHLLGPHYSSFPELAQLLAGAKLRLETSMTPEQEVPTTTSGLSVAANPTRPFERTLVL</sequence>
<dbReference type="EMBL" id="JBHSCQ010000022">
    <property type="protein sequence ID" value="MFC4266817.1"/>
    <property type="molecule type" value="Genomic_DNA"/>
</dbReference>
<name>A0ABV8R310_9MICC</name>
<dbReference type="RefSeq" id="WP_230065951.1">
    <property type="nucleotide sequence ID" value="NZ_BAABLL010000010.1"/>
</dbReference>
<dbReference type="Gene3D" id="3.40.50.11350">
    <property type="match status" value="1"/>
</dbReference>
<reference evidence="2" key="1">
    <citation type="journal article" date="2019" name="Int. J. Syst. Evol. Microbiol.">
        <title>The Global Catalogue of Microorganisms (GCM) 10K type strain sequencing project: providing services to taxonomists for standard genome sequencing and annotation.</title>
        <authorList>
            <consortium name="The Broad Institute Genomics Platform"/>
            <consortium name="The Broad Institute Genome Sequencing Center for Infectious Disease"/>
            <person name="Wu L."/>
            <person name="Ma J."/>
        </authorList>
    </citation>
    <scope>NUCLEOTIDE SEQUENCE [LARGE SCALE GENOMIC DNA]</scope>
    <source>
        <strain evidence="2">CGMCC 1.10698</strain>
    </source>
</reference>
<evidence type="ECO:0000313" key="2">
    <source>
        <dbReference type="Proteomes" id="UP001595773"/>
    </source>
</evidence>
<protein>
    <submittedName>
        <fullName evidence="1">Uncharacterized protein</fullName>
    </submittedName>
</protein>
<keyword evidence="2" id="KW-1185">Reference proteome</keyword>
<evidence type="ECO:0000313" key="1">
    <source>
        <dbReference type="EMBL" id="MFC4266817.1"/>
    </source>
</evidence>
<organism evidence="1 2">
    <name type="scientific">Arthrobacter cryoconiti</name>
    <dbReference type="NCBI Taxonomy" id="748907"/>
    <lineage>
        <taxon>Bacteria</taxon>
        <taxon>Bacillati</taxon>
        <taxon>Actinomycetota</taxon>
        <taxon>Actinomycetes</taxon>
        <taxon>Micrococcales</taxon>
        <taxon>Micrococcaceae</taxon>
        <taxon>Arthrobacter</taxon>
    </lineage>
</organism>
<proteinExistence type="predicted"/>
<dbReference type="Proteomes" id="UP001595773">
    <property type="component" value="Unassembled WGS sequence"/>
</dbReference>